<name>A0A378Y1D9_PAEPO</name>
<gene>
    <name evidence="1" type="ORF">NCTC10343_03243</name>
</gene>
<protein>
    <submittedName>
        <fullName evidence="1">Uncharacterized protein</fullName>
    </submittedName>
</protein>
<dbReference type="RefSeq" id="WP_019687766.1">
    <property type="nucleotide sequence ID" value="NZ_CP036496.1"/>
</dbReference>
<dbReference type="GeneID" id="93346595"/>
<dbReference type="Proteomes" id="UP000254400">
    <property type="component" value="Unassembled WGS sequence"/>
</dbReference>
<dbReference type="AlphaFoldDB" id="A0A378Y1D9"/>
<dbReference type="Gene3D" id="2.10.10.90">
    <property type="match status" value="1"/>
</dbReference>
<dbReference type="EMBL" id="UGSC01000001">
    <property type="protein sequence ID" value="SUA70371.1"/>
    <property type="molecule type" value="Genomic_DNA"/>
</dbReference>
<proteinExistence type="predicted"/>
<sequence>MSTTTTKLGLKKPNFATDDIENTLNELADNFQKLDDDSDDYVDSLPLSGAYPIAKRFYKKTPKSGDYIGWVNTRTGTSAPTWQKLKQYTNGDLIVPTVDNGHIYKCIQTGYSGLAEPVFPVSVEIEFGDVRGSNTWQATTQYKKDDIVLPVIDNGRFYVCLQAGESGDVEPTWGLADGQTIYDKNASWVSYKRLKWKEAGVASNFRPYGKIE</sequence>
<evidence type="ECO:0000313" key="1">
    <source>
        <dbReference type="EMBL" id="SUA70371.1"/>
    </source>
</evidence>
<reference evidence="1 2" key="1">
    <citation type="submission" date="2018-06" db="EMBL/GenBank/DDBJ databases">
        <authorList>
            <consortium name="Pathogen Informatics"/>
            <person name="Doyle S."/>
        </authorList>
    </citation>
    <scope>NUCLEOTIDE SEQUENCE [LARGE SCALE GENOMIC DNA]</scope>
    <source>
        <strain evidence="1 2">NCTC10343</strain>
    </source>
</reference>
<accession>A0A378Y1D9</accession>
<organism evidence="1 2">
    <name type="scientific">Paenibacillus polymyxa</name>
    <name type="common">Bacillus polymyxa</name>
    <dbReference type="NCBI Taxonomy" id="1406"/>
    <lineage>
        <taxon>Bacteria</taxon>
        <taxon>Bacillati</taxon>
        <taxon>Bacillota</taxon>
        <taxon>Bacilli</taxon>
        <taxon>Bacillales</taxon>
        <taxon>Paenibacillaceae</taxon>
        <taxon>Paenibacillus</taxon>
    </lineage>
</organism>
<evidence type="ECO:0000313" key="2">
    <source>
        <dbReference type="Proteomes" id="UP000254400"/>
    </source>
</evidence>